<dbReference type="PANTHER" id="PTHR40260:SF2">
    <property type="entry name" value="BLR8190 PROTEIN"/>
    <property type="match status" value="1"/>
</dbReference>
<sequence length="237" mass="25909">MRTKGKWQRLHCGGPSSTSRCFRKDDSTDFFRERPVCGDLSSRARNQNRTGPFHARLASGVWRFCDDPTLPLLTAVKGSPGCDGLEGGAGSSSAPLPEHIYSDVRSGRIANSAAVFLDRSKDTETPIQTNTRNTPAMAPATITVVYPQGGKFDMDYYKSTHMPLVQKKWSSHGLTSWKVVKLSDDAPYAVLATLEFKDTASWQAAATSPEAKEVLGDVPNFSDKEPVIMSGEEQFTS</sequence>
<dbReference type="InterPro" id="IPR009799">
    <property type="entry name" value="EthD_dom"/>
</dbReference>
<evidence type="ECO:0000256" key="1">
    <source>
        <dbReference type="ARBA" id="ARBA00005986"/>
    </source>
</evidence>
<evidence type="ECO:0000313" key="2">
    <source>
        <dbReference type="EMBL" id="SMQ46038.1"/>
    </source>
</evidence>
<dbReference type="Proteomes" id="UP000215127">
    <property type="component" value="Chromosome 1"/>
</dbReference>
<accession>A0A1X7RF50</accession>
<protein>
    <recommendedName>
        <fullName evidence="4">EthD domain-containing protein</fullName>
    </recommendedName>
</protein>
<proteinExistence type="inferred from homology"/>
<name>A0A1X7RF50_ZYMT9</name>
<dbReference type="GO" id="GO:0016491">
    <property type="term" value="F:oxidoreductase activity"/>
    <property type="evidence" value="ECO:0007669"/>
    <property type="project" value="InterPro"/>
</dbReference>
<dbReference type="NCBIfam" id="TIGR02118">
    <property type="entry name" value="EthD family reductase"/>
    <property type="match status" value="1"/>
</dbReference>
<organism evidence="2 3">
    <name type="scientific">Zymoseptoria tritici (strain ST99CH_3D7)</name>
    <dbReference type="NCBI Taxonomy" id="1276538"/>
    <lineage>
        <taxon>Eukaryota</taxon>
        <taxon>Fungi</taxon>
        <taxon>Dikarya</taxon>
        <taxon>Ascomycota</taxon>
        <taxon>Pezizomycotina</taxon>
        <taxon>Dothideomycetes</taxon>
        <taxon>Dothideomycetidae</taxon>
        <taxon>Mycosphaerellales</taxon>
        <taxon>Mycosphaerellaceae</taxon>
        <taxon>Zymoseptoria</taxon>
    </lineage>
</organism>
<evidence type="ECO:0000313" key="3">
    <source>
        <dbReference type="Proteomes" id="UP000215127"/>
    </source>
</evidence>
<gene>
    <name evidence="2" type="ORF">ZT3D7_G1183</name>
</gene>
<dbReference type="PANTHER" id="PTHR40260">
    <property type="entry name" value="BLR8190 PROTEIN"/>
    <property type="match status" value="1"/>
</dbReference>
<dbReference type="AlphaFoldDB" id="A0A1X7RF50"/>
<keyword evidence="3" id="KW-1185">Reference proteome</keyword>
<dbReference type="SUPFAM" id="SSF54909">
    <property type="entry name" value="Dimeric alpha+beta barrel"/>
    <property type="match status" value="1"/>
</dbReference>
<evidence type="ECO:0008006" key="4">
    <source>
        <dbReference type="Google" id="ProtNLM"/>
    </source>
</evidence>
<dbReference type="Gene3D" id="3.30.70.100">
    <property type="match status" value="1"/>
</dbReference>
<reference evidence="2 3" key="1">
    <citation type="submission" date="2016-06" db="EMBL/GenBank/DDBJ databases">
        <authorList>
            <person name="Kjaerup R.B."/>
            <person name="Dalgaard T.S."/>
            <person name="Juul-Madsen H.R."/>
        </authorList>
    </citation>
    <scope>NUCLEOTIDE SEQUENCE [LARGE SCALE GENOMIC DNA]</scope>
</reference>
<dbReference type="EMBL" id="LT853692">
    <property type="protein sequence ID" value="SMQ46038.1"/>
    <property type="molecule type" value="Genomic_DNA"/>
</dbReference>
<dbReference type="InterPro" id="IPR011008">
    <property type="entry name" value="Dimeric_a/b-barrel"/>
</dbReference>
<dbReference type="STRING" id="1276538.A0A1X7RF50"/>
<comment type="similarity">
    <text evidence="1">Belongs to the tpcK family.</text>
</comment>